<dbReference type="EMBL" id="JABEND010000001">
    <property type="protein sequence ID" value="NNG34748.1"/>
    <property type="molecule type" value="Genomic_DNA"/>
</dbReference>
<name>A0A849A6M0_9ACTN</name>
<evidence type="ECO:0000256" key="1">
    <source>
        <dbReference type="SAM" id="Phobius"/>
    </source>
</evidence>
<dbReference type="InterPro" id="IPR018729">
    <property type="entry name" value="DUF2269_transmembrane"/>
</dbReference>
<keyword evidence="1" id="KW-0472">Membrane</keyword>
<proteinExistence type="predicted"/>
<evidence type="ECO:0000313" key="2">
    <source>
        <dbReference type="EMBL" id="NNG34748.1"/>
    </source>
</evidence>
<feature type="transmembrane region" description="Helical" evidence="1">
    <location>
        <begin position="131"/>
        <end position="151"/>
    </location>
</feature>
<evidence type="ECO:0000313" key="3">
    <source>
        <dbReference type="Proteomes" id="UP000562984"/>
    </source>
</evidence>
<sequence length="153" mass="15782">MFDLMTALHVLLAVFAVGPMAMLPQLALRGIREDSPGMVAGLARATFVFSIVSAAVVVFGFGALGTRPDWADWSFSSLWIWLSLVLWALAVLITVLVVVPGLRDAADALRASAGSSAGAGTADARAGYGKIAAANGIATLMLVAVVVLMVVKP</sequence>
<feature type="transmembrane region" description="Helical" evidence="1">
    <location>
        <begin position="45"/>
        <end position="66"/>
    </location>
</feature>
<feature type="transmembrane region" description="Helical" evidence="1">
    <location>
        <begin position="78"/>
        <end position="99"/>
    </location>
</feature>
<dbReference type="RefSeq" id="WP_171198335.1">
    <property type="nucleotide sequence ID" value="NZ_JABEND010000001.1"/>
</dbReference>
<gene>
    <name evidence="2" type="ORF">HKD39_03215</name>
</gene>
<dbReference type="Proteomes" id="UP000562984">
    <property type="component" value="Unassembled WGS sequence"/>
</dbReference>
<keyword evidence="1" id="KW-0812">Transmembrane</keyword>
<accession>A0A849A6M0</accession>
<protein>
    <submittedName>
        <fullName evidence="2">DUF2269 family protein</fullName>
    </submittedName>
</protein>
<keyword evidence="3" id="KW-1185">Reference proteome</keyword>
<dbReference type="Pfam" id="PF10027">
    <property type="entry name" value="DUF2269"/>
    <property type="match status" value="1"/>
</dbReference>
<comment type="caution">
    <text evidence="2">The sequence shown here is derived from an EMBL/GenBank/DDBJ whole genome shotgun (WGS) entry which is preliminary data.</text>
</comment>
<keyword evidence="1" id="KW-1133">Transmembrane helix</keyword>
<dbReference type="AlphaFoldDB" id="A0A849A6M0"/>
<reference evidence="2 3" key="1">
    <citation type="submission" date="2020-05" db="EMBL/GenBank/DDBJ databases">
        <title>Nakamurella sp. DB0629 isolated from air conditioner.</title>
        <authorList>
            <person name="Kim D.H."/>
            <person name="Kim D.-U."/>
        </authorList>
    </citation>
    <scope>NUCLEOTIDE SEQUENCE [LARGE SCALE GENOMIC DNA]</scope>
    <source>
        <strain evidence="2 3">DB0629</strain>
    </source>
</reference>
<organism evidence="2 3">
    <name type="scientific">Nakamurella aerolata</name>
    <dbReference type="NCBI Taxonomy" id="1656892"/>
    <lineage>
        <taxon>Bacteria</taxon>
        <taxon>Bacillati</taxon>
        <taxon>Actinomycetota</taxon>
        <taxon>Actinomycetes</taxon>
        <taxon>Nakamurellales</taxon>
        <taxon>Nakamurellaceae</taxon>
        <taxon>Nakamurella</taxon>
    </lineage>
</organism>